<reference evidence="1" key="1">
    <citation type="journal article" date="2023" name="IScience">
        <title>Live-bearing cockroach genome reveals convergent evolutionary mechanisms linked to viviparity in insects and beyond.</title>
        <authorList>
            <person name="Fouks B."/>
            <person name="Harrison M.C."/>
            <person name="Mikhailova A.A."/>
            <person name="Marchal E."/>
            <person name="English S."/>
            <person name="Carruthers M."/>
            <person name="Jennings E.C."/>
            <person name="Chiamaka E.L."/>
            <person name="Frigard R.A."/>
            <person name="Pippel M."/>
            <person name="Attardo G.M."/>
            <person name="Benoit J.B."/>
            <person name="Bornberg-Bauer E."/>
            <person name="Tobe S.S."/>
        </authorList>
    </citation>
    <scope>NUCLEOTIDE SEQUENCE</scope>
    <source>
        <strain evidence="1">Stay&amp;Tobe</strain>
    </source>
</reference>
<keyword evidence="2" id="KW-1185">Reference proteome</keyword>
<evidence type="ECO:0000313" key="2">
    <source>
        <dbReference type="Proteomes" id="UP001233999"/>
    </source>
</evidence>
<evidence type="ECO:0000313" key="1">
    <source>
        <dbReference type="EMBL" id="KAJ9575709.1"/>
    </source>
</evidence>
<proteinExistence type="predicted"/>
<feature type="non-terminal residue" evidence="1">
    <location>
        <position position="67"/>
    </location>
</feature>
<organism evidence="1 2">
    <name type="scientific">Diploptera punctata</name>
    <name type="common">Pacific beetle cockroach</name>
    <dbReference type="NCBI Taxonomy" id="6984"/>
    <lineage>
        <taxon>Eukaryota</taxon>
        <taxon>Metazoa</taxon>
        <taxon>Ecdysozoa</taxon>
        <taxon>Arthropoda</taxon>
        <taxon>Hexapoda</taxon>
        <taxon>Insecta</taxon>
        <taxon>Pterygota</taxon>
        <taxon>Neoptera</taxon>
        <taxon>Polyneoptera</taxon>
        <taxon>Dictyoptera</taxon>
        <taxon>Blattodea</taxon>
        <taxon>Blaberoidea</taxon>
        <taxon>Blaberidae</taxon>
        <taxon>Diplopterinae</taxon>
        <taxon>Diploptera</taxon>
    </lineage>
</organism>
<accession>A0AAD7Z845</accession>
<sequence>MDIEINDSNAPPSREQLLAVLDQLTGLSDEDREDLRQHLLNENEPKNETAVQQSFSSQFFILLSFLA</sequence>
<comment type="caution">
    <text evidence="1">The sequence shown here is derived from an EMBL/GenBank/DDBJ whole genome shotgun (WGS) entry which is preliminary data.</text>
</comment>
<gene>
    <name evidence="1" type="ORF">L9F63_007468</name>
</gene>
<name>A0AAD7Z845_DIPPU</name>
<protein>
    <submittedName>
        <fullName evidence="1">Uncharacterized protein</fullName>
    </submittedName>
</protein>
<dbReference type="AlphaFoldDB" id="A0AAD7Z845"/>
<dbReference type="EMBL" id="JASPKZ010009823">
    <property type="protein sequence ID" value="KAJ9575709.1"/>
    <property type="molecule type" value="Genomic_DNA"/>
</dbReference>
<dbReference type="Proteomes" id="UP001233999">
    <property type="component" value="Unassembled WGS sequence"/>
</dbReference>
<reference evidence="1" key="2">
    <citation type="submission" date="2023-05" db="EMBL/GenBank/DDBJ databases">
        <authorList>
            <person name="Fouks B."/>
        </authorList>
    </citation>
    <scope>NUCLEOTIDE SEQUENCE</scope>
    <source>
        <strain evidence="1">Stay&amp;Tobe</strain>
        <tissue evidence="1">Testes</tissue>
    </source>
</reference>